<evidence type="ECO:0000313" key="3">
    <source>
        <dbReference type="Proteomes" id="UP000663829"/>
    </source>
</evidence>
<reference evidence="1" key="1">
    <citation type="submission" date="2021-02" db="EMBL/GenBank/DDBJ databases">
        <authorList>
            <person name="Nowell W R."/>
        </authorList>
    </citation>
    <scope>NUCLEOTIDE SEQUENCE</scope>
</reference>
<dbReference type="Proteomes" id="UP000663829">
    <property type="component" value="Unassembled WGS sequence"/>
</dbReference>
<dbReference type="AlphaFoldDB" id="A0A815YYP9"/>
<organism evidence="1 3">
    <name type="scientific">Didymodactylos carnosus</name>
    <dbReference type="NCBI Taxonomy" id="1234261"/>
    <lineage>
        <taxon>Eukaryota</taxon>
        <taxon>Metazoa</taxon>
        <taxon>Spiralia</taxon>
        <taxon>Gnathifera</taxon>
        <taxon>Rotifera</taxon>
        <taxon>Eurotatoria</taxon>
        <taxon>Bdelloidea</taxon>
        <taxon>Philodinida</taxon>
        <taxon>Philodinidae</taxon>
        <taxon>Didymodactylos</taxon>
    </lineage>
</organism>
<proteinExistence type="predicted"/>
<dbReference type="Proteomes" id="UP000681722">
    <property type="component" value="Unassembled WGS sequence"/>
</dbReference>
<keyword evidence="3" id="KW-1185">Reference proteome</keyword>
<dbReference type="EMBL" id="CAJOBC010096826">
    <property type="protein sequence ID" value="CAF4442946.1"/>
    <property type="molecule type" value="Genomic_DNA"/>
</dbReference>
<protein>
    <submittedName>
        <fullName evidence="1">Uncharacterized protein</fullName>
    </submittedName>
</protein>
<comment type="caution">
    <text evidence="1">The sequence shown here is derived from an EMBL/GenBank/DDBJ whole genome shotgun (WGS) entry which is preliminary data.</text>
</comment>
<evidence type="ECO:0000313" key="1">
    <source>
        <dbReference type="EMBL" id="CAF1577235.1"/>
    </source>
</evidence>
<dbReference type="EMBL" id="CAJNOQ010030925">
    <property type="protein sequence ID" value="CAF1577235.1"/>
    <property type="molecule type" value="Genomic_DNA"/>
</dbReference>
<evidence type="ECO:0000313" key="2">
    <source>
        <dbReference type="EMBL" id="CAF4442946.1"/>
    </source>
</evidence>
<accession>A0A815YYP9</accession>
<gene>
    <name evidence="1" type="ORF">GPM918_LOCUS40821</name>
    <name evidence="2" type="ORF">SRO942_LOCUS41802</name>
</gene>
<sequence>MDDRAIAQCLQEDEYNQTNNRTSSWDNNNSTHDKVDAFAATTIGLYNNKNTSDESSYYTLVRKNQYDYNNLVETTDDAELAAHLQAEQYVQTNKQIFLQNNYHEQDNGSFNINLENDATIAYEL</sequence>
<name>A0A815YYP9_9BILA</name>